<protein>
    <submittedName>
        <fullName evidence="4">Uncharacterized protein LOC109465044</fullName>
    </submittedName>
</protein>
<feature type="chain" id="PRO_5028469929" evidence="2">
    <location>
        <begin position="18"/>
        <end position="161"/>
    </location>
</feature>
<evidence type="ECO:0000256" key="2">
    <source>
        <dbReference type="SAM" id="SignalP"/>
    </source>
</evidence>
<organism evidence="3 4">
    <name type="scientific">Branchiostoma belcheri</name>
    <name type="common">Amphioxus</name>
    <dbReference type="NCBI Taxonomy" id="7741"/>
    <lineage>
        <taxon>Eukaryota</taxon>
        <taxon>Metazoa</taxon>
        <taxon>Chordata</taxon>
        <taxon>Cephalochordata</taxon>
        <taxon>Leptocardii</taxon>
        <taxon>Amphioxiformes</taxon>
        <taxon>Branchiostomatidae</taxon>
        <taxon>Branchiostoma</taxon>
    </lineage>
</organism>
<dbReference type="KEGG" id="bbel:109465044"/>
<dbReference type="Proteomes" id="UP000515135">
    <property type="component" value="Unplaced"/>
</dbReference>
<evidence type="ECO:0000313" key="3">
    <source>
        <dbReference type="Proteomes" id="UP000515135"/>
    </source>
</evidence>
<name>A0A6P4YKU4_BRABE</name>
<evidence type="ECO:0000313" key="4">
    <source>
        <dbReference type="RefSeq" id="XP_019617746.1"/>
    </source>
</evidence>
<accession>A0A6P4YKU4</accession>
<feature type="coiled-coil region" evidence="1">
    <location>
        <begin position="96"/>
        <end position="123"/>
    </location>
</feature>
<dbReference type="GeneID" id="109465044"/>
<gene>
    <name evidence="4" type="primary">LOC109465044</name>
</gene>
<feature type="signal peptide" evidence="2">
    <location>
        <begin position="1"/>
        <end position="17"/>
    </location>
</feature>
<keyword evidence="3" id="KW-1185">Reference proteome</keyword>
<proteinExistence type="predicted"/>
<reference evidence="4" key="1">
    <citation type="submission" date="2025-08" db="UniProtKB">
        <authorList>
            <consortium name="RefSeq"/>
        </authorList>
    </citation>
    <scope>IDENTIFICATION</scope>
    <source>
        <tissue evidence="4">Gonad</tissue>
    </source>
</reference>
<evidence type="ECO:0000256" key="1">
    <source>
        <dbReference type="SAM" id="Coils"/>
    </source>
</evidence>
<dbReference type="RefSeq" id="XP_019617746.1">
    <property type="nucleotide sequence ID" value="XM_019762187.1"/>
</dbReference>
<dbReference type="AlphaFoldDB" id="A0A6P4YKU4"/>
<sequence>MKSLVVFVLSLLAVALAQTPNPPNFAVKEENGKCLWSIATDKPTGGCTKTNQPGPLMKDIKTATAGETARLAKMTSQIPLDKAVIQNRITMTEVARLTLESQVTVMESQLNALEKENKALNLRLNGDPADPKKIGIAKAIQNYGLLVDKLATATDTLLKKP</sequence>
<keyword evidence="2" id="KW-0732">Signal</keyword>
<keyword evidence="1" id="KW-0175">Coiled coil</keyword>
<dbReference type="OrthoDB" id="10004961at2759"/>